<dbReference type="EMBL" id="CP058554">
    <property type="protein sequence ID" value="QMV72330.1"/>
    <property type="molecule type" value="Genomic_DNA"/>
</dbReference>
<dbReference type="RefSeq" id="WP_182326750.1">
    <property type="nucleotide sequence ID" value="NZ_CP058554.1"/>
</dbReference>
<reference evidence="2 3" key="1">
    <citation type="journal article" date="2020" name="G3 (Bethesda)">
        <title>CeMbio - The Caenorhabditis elegans Microbiome Resource.</title>
        <authorList>
            <person name="Dirksen P."/>
            <person name="Assie A."/>
            <person name="Zimmermann J."/>
            <person name="Zhang F."/>
            <person name="Tietje A.M."/>
            <person name="Marsh S.A."/>
            <person name="Felix M.A."/>
            <person name="Shapira M."/>
            <person name="Kaleta C."/>
            <person name="Schulenburg H."/>
            <person name="Samuel B."/>
        </authorList>
    </citation>
    <scope>NUCLEOTIDE SEQUENCE [LARGE SCALE GENOMIC DNA]</scope>
    <source>
        <strain evidence="2 3">BIGb0172</strain>
    </source>
</reference>
<name>A0A7G5EEA5_9BURK</name>
<feature type="domain" description="Chalcone isomerase" evidence="1">
    <location>
        <begin position="51"/>
        <end position="190"/>
    </location>
</feature>
<accession>A0A7G5EEA5</accession>
<keyword evidence="2" id="KW-0413">Isomerase</keyword>
<dbReference type="InterPro" id="IPR016087">
    <property type="entry name" value="Chalcone_isomerase"/>
</dbReference>
<proteinExistence type="predicted"/>
<dbReference type="GO" id="GO:0016853">
    <property type="term" value="F:isomerase activity"/>
    <property type="evidence" value="ECO:0007669"/>
    <property type="project" value="UniProtKB-KW"/>
</dbReference>
<dbReference type="KEGG" id="cpis:HS961_05525"/>
<keyword evidence="3" id="KW-1185">Reference proteome</keyword>
<gene>
    <name evidence="2" type="ORF">HS961_05525</name>
</gene>
<dbReference type="Pfam" id="PF16036">
    <property type="entry name" value="Chalcone_3"/>
    <property type="match status" value="1"/>
</dbReference>
<evidence type="ECO:0000313" key="3">
    <source>
        <dbReference type="Proteomes" id="UP000515240"/>
    </source>
</evidence>
<evidence type="ECO:0000313" key="2">
    <source>
        <dbReference type="EMBL" id="QMV72330.1"/>
    </source>
</evidence>
<dbReference type="Proteomes" id="UP000515240">
    <property type="component" value="Chromosome"/>
</dbReference>
<organism evidence="2 3">
    <name type="scientific">Comamonas piscis</name>
    <dbReference type="NCBI Taxonomy" id="1562974"/>
    <lineage>
        <taxon>Bacteria</taxon>
        <taxon>Pseudomonadati</taxon>
        <taxon>Pseudomonadota</taxon>
        <taxon>Betaproteobacteria</taxon>
        <taxon>Burkholderiales</taxon>
        <taxon>Comamonadaceae</taxon>
        <taxon>Comamonas</taxon>
    </lineage>
</organism>
<dbReference type="AlphaFoldDB" id="A0A7G5EEA5"/>
<evidence type="ECO:0000259" key="1">
    <source>
        <dbReference type="Pfam" id="PF16036"/>
    </source>
</evidence>
<protein>
    <submittedName>
        <fullName evidence="2">Chalcone isomerase family protein</fullName>
    </submittedName>
</protein>
<sequence length="192" mass="21127">MADLRRRQTLGWGASFIALTMTAMTQDLLAAPPATPATPAELGTTVPGARLVGTGVLRFFGLRVYEARLWAAPGFKPLDYARQPFALELVYDRKLEGEAIAERSIAEMRRVESFSEDQGRQWLRMMKQAFPDVVAQDRLLGLNDGAGKVVFLHNGRETAAIDDALYARLFFGIWLSEQTSAPALRASLLGQG</sequence>